<evidence type="ECO:0000256" key="9">
    <source>
        <dbReference type="SAM" id="Phobius"/>
    </source>
</evidence>
<dbReference type="GO" id="GO:0004930">
    <property type="term" value="F:G protein-coupled receptor activity"/>
    <property type="evidence" value="ECO:0007669"/>
    <property type="project" value="UniProtKB-KW"/>
</dbReference>
<evidence type="ECO:0000256" key="5">
    <source>
        <dbReference type="ARBA" id="ARBA00023040"/>
    </source>
</evidence>
<keyword evidence="7" id="KW-0675">Receptor</keyword>
<evidence type="ECO:0000256" key="2">
    <source>
        <dbReference type="ARBA" id="ARBA00010663"/>
    </source>
</evidence>
<dbReference type="Gene3D" id="1.20.1070.10">
    <property type="entry name" value="Rhodopsin 7-helix transmembrane proteins"/>
    <property type="match status" value="1"/>
</dbReference>
<protein>
    <recommendedName>
        <fullName evidence="10">G-protein coupled receptors family 1 profile domain-containing protein</fullName>
    </recommendedName>
</protein>
<sequence length="417" mass="47472">MDDCNFDDVDTKSVSNLTADDLADLDTSQIPFPNTLWHVKPAQEIALKTTAMLVIGVAGIFLNSIILIILIRNKWLWSASNCLIGNLALTDLLTLVICPWFMLVRDFYQNYVLKNFGCRFEGFLQASFLLSSVCAILMVSYDRMAAATLTAEARITIKAAPRLIIASWFCSCALSLPWTIKRYYMERQWLDYLESFCVEDVAILGIYWHFLLMLLVWVPLGLMVITYGTIMWRLECSVRELSSRGGGQTIARARSRALRITACVLFAGVACRVPYTALIYWRNNLEPLINAVEGSYEIMWFSANFLMYMNCAVNPLIYGFTNARFRKAMDRTPGIACFKFGMWCCICTMFNKKRVQIEDKNTEKVFVIGNSPKPEKKLSRAIKNILHIKKDCLEFTIKADEVTTKPTKVTPVKTEPV</sequence>
<keyword evidence="5" id="KW-0297">G-protein coupled receptor</keyword>
<feature type="domain" description="G-protein coupled receptors family 1 profile" evidence="10">
    <location>
        <begin position="62"/>
        <end position="318"/>
    </location>
</feature>
<dbReference type="PRINTS" id="PR00237">
    <property type="entry name" value="GPCRRHODOPSN"/>
</dbReference>
<dbReference type="PROSITE" id="PS50262">
    <property type="entry name" value="G_PROTEIN_RECEP_F1_2"/>
    <property type="match status" value="1"/>
</dbReference>
<evidence type="ECO:0000256" key="1">
    <source>
        <dbReference type="ARBA" id="ARBA00004141"/>
    </source>
</evidence>
<evidence type="ECO:0000256" key="6">
    <source>
        <dbReference type="ARBA" id="ARBA00023136"/>
    </source>
</evidence>
<dbReference type="SUPFAM" id="SSF81321">
    <property type="entry name" value="Family A G protein-coupled receptor-like"/>
    <property type="match status" value="1"/>
</dbReference>
<comment type="caution">
    <text evidence="11">The sequence shown here is derived from an EMBL/GenBank/DDBJ whole genome shotgun (WGS) entry which is preliminary data.</text>
</comment>
<keyword evidence="3 9" id="KW-0812">Transmembrane</keyword>
<dbReference type="PANTHER" id="PTHR24243:SF208">
    <property type="entry name" value="PYROKININ-1 RECEPTOR"/>
    <property type="match status" value="1"/>
</dbReference>
<dbReference type="EMBL" id="NWSH01002115">
    <property type="protein sequence ID" value="PCG69134.1"/>
    <property type="molecule type" value="Genomic_DNA"/>
</dbReference>
<feature type="transmembrane region" description="Helical" evidence="9">
    <location>
        <begin position="260"/>
        <end position="281"/>
    </location>
</feature>
<accession>A0A2A4JC53</accession>
<dbReference type="InterPro" id="IPR000276">
    <property type="entry name" value="GPCR_Rhodpsn"/>
</dbReference>
<dbReference type="AlphaFoldDB" id="A0A2A4JC53"/>
<comment type="similarity">
    <text evidence="2">Belongs to the G-protein coupled receptor 1 family.</text>
</comment>
<proteinExistence type="inferred from homology"/>
<keyword evidence="4 9" id="KW-1133">Transmembrane helix</keyword>
<evidence type="ECO:0000256" key="7">
    <source>
        <dbReference type="ARBA" id="ARBA00023170"/>
    </source>
</evidence>
<feature type="transmembrane region" description="Helical" evidence="9">
    <location>
        <begin position="83"/>
        <end position="103"/>
    </location>
</feature>
<feature type="transmembrane region" description="Helical" evidence="9">
    <location>
        <begin position="162"/>
        <end position="180"/>
    </location>
</feature>
<comment type="subcellular location">
    <subcellularLocation>
        <location evidence="1">Membrane</location>
        <topology evidence="1">Multi-pass membrane protein</topology>
    </subcellularLocation>
</comment>
<keyword evidence="6 9" id="KW-0472">Membrane</keyword>
<evidence type="ECO:0000313" key="11">
    <source>
        <dbReference type="EMBL" id="PCG69134.1"/>
    </source>
</evidence>
<gene>
    <name evidence="11" type="ORF">B5V51_4477</name>
</gene>
<name>A0A2A4JC53_HELVI</name>
<reference evidence="11" key="1">
    <citation type="submission" date="2017-09" db="EMBL/GenBank/DDBJ databases">
        <title>Contemporary evolution of a Lepidopteran species, Heliothis virescens, in response to modern agricultural practices.</title>
        <authorList>
            <person name="Fritz M.L."/>
            <person name="Deyonke A.M."/>
            <person name="Papanicolaou A."/>
            <person name="Micinski S."/>
            <person name="Westbrook J."/>
            <person name="Gould F."/>
        </authorList>
    </citation>
    <scope>NUCLEOTIDE SEQUENCE [LARGE SCALE GENOMIC DNA]</scope>
    <source>
        <strain evidence="11">HvINT-</strain>
        <tissue evidence="11">Whole body</tissue>
    </source>
</reference>
<dbReference type="PANTHER" id="PTHR24243">
    <property type="entry name" value="G-PROTEIN COUPLED RECEPTOR"/>
    <property type="match status" value="1"/>
</dbReference>
<feature type="transmembrane region" description="Helical" evidence="9">
    <location>
        <begin position="301"/>
        <end position="321"/>
    </location>
</feature>
<evidence type="ECO:0000259" key="10">
    <source>
        <dbReference type="PROSITE" id="PS50262"/>
    </source>
</evidence>
<feature type="transmembrane region" description="Helical" evidence="9">
    <location>
        <begin position="206"/>
        <end position="230"/>
    </location>
</feature>
<keyword evidence="8" id="KW-0807">Transducer</keyword>
<evidence type="ECO:0000256" key="3">
    <source>
        <dbReference type="ARBA" id="ARBA00022692"/>
    </source>
</evidence>
<dbReference type="InterPro" id="IPR017452">
    <property type="entry name" value="GPCR_Rhodpsn_7TM"/>
</dbReference>
<dbReference type="STRING" id="7102.A0A2A4JC53"/>
<evidence type="ECO:0000256" key="4">
    <source>
        <dbReference type="ARBA" id="ARBA00022989"/>
    </source>
</evidence>
<feature type="transmembrane region" description="Helical" evidence="9">
    <location>
        <begin position="123"/>
        <end position="141"/>
    </location>
</feature>
<evidence type="ECO:0000256" key="8">
    <source>
        <dbReference type="ARBA" id="ARBA00023224"/>
    </source>
</evidence>
<dbReference type="Pfam" id="PF00001">
    <property type="entry name" value="7tm_1"/>
    <property type="match status" value="1"/>
</dbReference>
<dbReference type="GO" id="GO:0016020">
    <property type="term" value="C:membrane"/>
    <property type="evidence" value="ECO:0007669"/>
    <property type="project" value="UniProtKB-SubCell"/>
</dbReference>
<feature type="transmembrane region" description="Helical" evidence="9">
    <location>
        <begin position="51"/>
        <end position="71"/>
    </location>
</feature>
<organism evidence="11">
    <name type="scientific">Heliothis virescens</name>
    <name type="common">Tobacco budworm moth</name>
    <dbReference type="NCBI Taxonomy" id="7102"/>
    <lineage>
        <taxon>Eukaryota</taxon>
        <taxon>Metazoa</taxon>
        <taxon>Ecdysozoa</taxon>
        <taxon>Arthropoda</taxon>
        <taxon>Hexapoda</taxon>
        <taxon>Insecta</taxon>
        <taxon>Pterygota</taxon>
        <taxon>Neoptera</taxon>
        <taxon>Endopterygota</taxon>
        <taxon>Lepidoptera</taxon>
        <taxon>Glossata</taxon>
        <taxon>Ditrysia</taxon>
        <taxon>Noctuoidea</taxon>
        <taxon>Noctuidae</taxon>
        <taxon>Heliothinae</taxon>
        <taxon>Heliothis</taxon>
    </lineage>
</organism>